<dbReference type="EMBL" id="CACRXK020002823">
    <property type="protein sequence ID" value="CAB3996216.1"/>
    <property type="molecule type" value="Genomic_DNA"/>
</dbReference>
<evidence type="ECO:0000313" key="1">
    <source>
        <dbReference type="EMBL" id="CAB3996216.1"/>
    </source>
</evidence>
<comment type="caution">
    <text evidence="1">The sequence shown here is derived from an EMBL/GenBank/DDBJ whole genome shotgun (WGS) entry which is preliminary data.</text>
</comment>
<dbReference type="OrthoDB" id="6422898at2759"/>
<accession>A0A6S7H102</accession>
<dbReference type="Proteomes" id="UP001152795">
    <property type="component" value="Unassembled WGS sequence"/>
</dbReference>
<dbReference type="AlphaFoldDB" id="A0A6S7H102"/>
<reference evidence="1" key="1">
    <citation type="submission" date="2020-04" db="EMBL/GenBank/DDBJ databases">
        <authorList>
            <person name="Alioto T."/>
            <person name="Alioto T."/>
            <person name="Gomez Garrido J."/>
        </authorList>
    </citation>
    <scope>NUCLEOTIDE SEQUENCE</scope>
    <source>
        <strain evidence="1">A484AB</strain>
    </source>
</reference>
<proteinExistence type="predicted"/>
<keyword evidence="2" id="KW-1185">Reference proteome</keyword>
<name>A0A6S7H102_PARCT</name>
<protein>
    <submittedName>
        <fullName evidence="1">Uncharacterized protein</fullName>
    </submittedName>
</protein>
<evidence type="ECO:0000313" key="2">
    <source>
        <dbReference type="Proteomes" id="UP001152795"/>
    </source>
</evidence>
<organism evidence="1 2">
    <name type="scientific">Paramuricea clavata</name>
    <name type="common">Red gorgonian</name>
    <name type="synonym">Violescent sea-whip</name>
    <dbReference type="NCBI Taxonomy" id="317549"/>
    <lineage>
        <taxon>Eukaryota</taxon>
        <taxon>Metazoa</taxon>
        <taxon>Cnidaria</taxon>
        <taxon>Anthozoa</taxon>
        <taxon>Octocorallia</taxon>
        <taxon>Malacalcyonacea</taxon>
        <taxon>Plexauridae</taxon>
        <taxon>Paramuricea</taxon>
    </lineage>
</organism>
<gene>
    <name evidence="1" type="ORF">PACLA_8A053826</name>
</gene>
<sequence>MNVQIYSNTKNQEGDVNYNNKFTMTLPEQIDGENKKRFIRALNVSYPLMIDNVDDKMCGIRFSYKIFWNPVLYLALAAKDYVKFETEWMYLPRGYYTIKKMIKELNRFVQEYGMNFVLLPGGRVGLSLGIMPSYFYSYNTADGLTKNTYTVRSPDDFSFEMTKDLKYMLELDQYVLHPDVENIFKDGTTVWTNPTPPTQMQTILTTVLTAKVMGDPINKLWYFIYGKYAPDMTNGKTCMFIYCDEVVPSVVGDVRGPLLAQLQIKRQDDDNMIEAMHTHDLPSVTHELINTQIKNLHIRICDMENKLIQFNGGSVGIECIIE</sequence>